<accession>A0ABX7FM70</accession>
<evidence type="ECO:0000313" key="2">
    <source>
        <dbReference type="Proteomes" id="UP000596248"/>
    </source>
</evidence>
<reference evidence="1 2" key="1">
    <citation type="submission" date="2021-01" db="EMBL/GenBank/DDBJ databases">
        <title>Identification of strong promoters based on the transcriptome of Brevibacillus choshinensis.</title>
        <authorList>
            <person name="Yao D."/>
            <person name="Zhang K."/>
            <person name="Wu J."/>
        </authorList>
    </citation>
    <scope>NUCLEOTIDE SEQUENCE [LARGE SCALE GENOMIC DNA]</scope>
    <source>
        <strain evidence="1 2">HPD31-SP3</strain>
    </source>
</reference>
<gene>
    <name evidence="1" type="ORF">JNE38_26285</name>
</gene>
<dbReference type="Pfam" id="PF19670">
    <property type="entry name" value="DUF6173"/>
    <property type="match status" value="1"/>
</dbReference>
<sequence length="123" mass="13882">MSYINNYIKSPDFTALLNGVEEQKESERASGYHKRLIEMITAFDNSLDNEHEVGMKLVTFGQAVTFHVTGIGYYNPSLIRFLGRLEDGSSVELIQHISQISFLLMAVKRSNPDEPKKPIGFIS</sequence>
<dbReference type="Proteomes" id="UP000596248">
    <property type="component" value="Chromosome"/>
</dbReference>
<keyword evidence="2" id="KW-1185">Reference proteome</keyword>
<organism evidence="1 2">
    <name type="scientific">Brevibacillus choshinensis</name>
    <dbReference type="NCBI Taxonomy" id="54911"/>
    <lineage>
        <taxon>Bacteria</taxon>
        <taxon>Bacillati</taxon>
        <taxon>Bacillota</taxon>
        <taxon>Bacilli</taxon>
        <taxon>Bacillales</taxon>
        <taxon>Paenibacillaceae</taxon>
        <taxon>Brevibacillus</taxon>
    </lineage>
</organism>
<proteinExistence type="predicted"/>
<dbReference type="RefSeq" id="WP_203354009.1">
    <property type="nucleotide sequence ID" value="NZ_CP069127.1"/>
</dbReference>
<evidence type="ECO:0000313" key="1">
    <source>
        <dbReference type="EMBL" id="QRG66945.1"/>
    </source>
</evidence>
<dbReference type="InterPro" id="IPR046171">
    <property type="entry name" value="DUF6173"/>
</dbReference>
<dbReference type="EMBL" id="CP069127">
    <property type="protein sequence ID" value="QRG66945.1"/>
    <property type="molecule type" value="Genomic_DNA"/>
</dbReference>
<name>A0ABX7FM70_BRECH</name>
<protein>
    <submittedName>
        <fullName evidence="1">Uncharacterized protein</fullName>
    </submittedName>
</protein>